<evidence type="ECO:0000313" key="2">
    <source>
        <dbReference type="EMBL" id="MBU3066561.1"/>
    </source>
</evidence>
<keyword evidence="1" id="KW-1133">Transmembrane helix</keyword>
<dbReference type="EMBL" id="JAHKNI010000015">
    <property type="protein sequence ID" value="MBU3066561.1"/>
    <property type="molecule type" value="Genomic_DNA"/>
</dbReference>
<evidence type="ECO:0000256" key="1">
    <source>
        <dbReference type="SAM" id="Phobius"/>
    </source>
</evidence>
<evidence type="ECO:0000313" key="3">
    <source>
        <dbReference type="Proteomes" id="UP000733379"/>
    </source>
</evidence>
<keyword evidence="3" id="KW-1185">Reference proteome</keyword>
<name>A0ABS6B8C1_9NOCA</name>
<organism evidence="2 3">
    <name type="scientific">Nocardia albiluteola</name>
    <dbReference type="NCBI Taxonomy" id="2842303"/>
    <lineage>
        <taxon>Bacteria</taxon>
        <taxon>Bacillati</taxon>
        <taxon>Actinomycetota</taxon>
        <taxon>Actinomycetes</taxon>
        <taxon>Mycobacteriales</taxon>
        <taxon>Nocardiaceae</taxon>
        <taxon>Nocardia</taxon>
    </lineage>
</organism>
<dbReference type="Proteomes" id="UP000733379">
    <property type="component" value="Unassembled WGS sequence"/>
</dbReference>
<accession>A0ABS6B8C1</accession>
<keyword evidence="1" id="KW-0812">Transmembrane</keyword>
<feature type="transmembrane region" description="Helical" evidence="1">
    <location>
        <begin position="94"/>
        <end position="120"/>
    </location>
</feature>
<sequence>MRGASTGSVSGALAIAAHGWAAGNMPLRSHTLLLLVAACAVVGALVTGVGPLRTTRVGLISALIGGQLLGHAVMSVDMAAMPGHASMWTPAMLAAHTVAALAAAVVIRGAEAAYGILAAAMARMLPLLLRAPAIPGPPSLRITHRDSVIQRILAADPCHTRGPPAPAGV</sequence>
<feature type="transmembrane region" description="Helical" evidence="1">
    <location>
        <begin position="31"/>
        <end position="50"/>
    </location>
</feature>
<comment type="caution">
    <text evidence="2">The sequence shown here is derived from an EMBL/GenBank/DDBJ whole genome shotgun (WGS) entry which is preliminary data.</text>
</comment>
<reference evidence="2 3" key="1">
    <citation type="submission" date="2021-06" db="EMBL/GenBank/DDBJ databases">
        <title>Actinomycetes sequencing.</title>
        <authorList>
            <person name="Shan Q."/>
        </authorList>
    </citation>
    <scope>NUCLEOTIDE SEQUENCE [LARGE SCALE GENOMIC DNA]</scope>
    <source>
        <strain evidence="2 3">NEAU-G5</strain>
    </source>
</reference>
<gene>
    <name evidence="2" type="ORF">KO481_34215</name>
</gene>
<feature type="transmembrane region" description="Helical" evidence="1">
    <location>
        <begin position="57"/>
        <end position="74"/>
    </location>
</feature>
<proteinExistence type="predicted"/>
<keyword evidence="1" id="KW-0472">Membrane</keyword>
<evidence type="ECO:0008006" key="4">
    <source>
        <dbReference type="Google" id="ProtNLM"/>
    </source>
</evidence>
<protein>
    <recommendedName>
        <fullName evidence="4">MFS transporter</fullName>
    </recommendedName>
</protein>